<proteinExistence type="predicted"/>
<dbReference type="InterPro" id="IPR004143">
    <property type="entry name" value="BPL_LPL_catalytic"/>
</dbReference>
<evidence type="ECO:0000313" key="3">
    <source>
        <dbReference type="EMBL" id="HJE38305.1"/>
    </source>
</evidence>
<dbReference type="NCBIfam" id="TIGR00121">
    <property type="entry name" value="birA_ligase"/>
    <property type="match status" value="1"/>
</dbReference>
<evidence type="ECO:0000313" key="4">
    <source>
        <dbReference type="Proteomes" id="UP000711407"/>
    </source>
</evidence>
<dbReference type="InterPro" id="IPR004408">
    <property type="entry name" value="Biotin_CoA_COase_ligase"/>
</dbReference>
<protein>
    <submittedName>
        <fullName evidence="3">Biotin--[acetyl-CoA-carboxylase] ligase</fullName>
        <ecNumber evidence="3">6.3.4.15</ecNumber>
    </submittedName>
</protein>
<feature type="domain" description="BPL/LPL catalytic" evidence="2">
    <location>
        <begin position="1"/>
        <end position="187"/>
    </location>
</feature>
<dbReference type="InterPro" id="IPR045864">
    <property type="entry name" value="aa-tRNA-synth_II/BPL/LPL"/>
</dbReference>
<dbReference type="Proteomes" id="UP000711407">
    <property type="component" value="Unassembled WGS sequence"/>
</dbReference>
<dbReference type="CDD" id="cd16442">
    <property type="entry name" value="BPL"/>
    <property type="match status" value="1"/>
</dbReference>
<dbReference type="PANTHER" id="PTHR12835:SF5">
    <property type="entry name" value="BIOTIN--PROTEIN LIGASE"/>
    <property type="match status" value="1"/>
</dbReference>
<dbReference type="GO" id="GO:0004077">
    <property type="term" value="F:biotin--[biotin carboxyl-carrier protein] ligase activity"/>
    <property type="evidence" value="ECO:0007669"/>
    <property type="project" value="UniProtKB-EC"/>
</dbReference>
<dbReference type="SUPFAM" id="SSF55681">
    <property type="entry name" value="Class II aaRS and biotin synthetases"/>
    <property type="match status" value="1"/>
</dbReference>
<keyword evidence="1 3" id="KW-0436">Ligase</keyword>
<organism evidence="3 4">
    <name type="scientific">Candidatus Amulumruptor caecigallinarius</name>
    <dbReference type="NCBI Taxonomy" id="2109911"/>
    <lineage>
        <taxon>Bacteria</taxon>
        <taxon>Pseudomonadati</taxon>
        <taxon>Bacteroidota</taxon>
        <taxon>Bacteroidia</taxon>
        <taxon>Bacteroidales</taxon>
        <taxon>Muribaculaceae</taxon>
        <taxon>Candidatus Amulumruptor</taxon>
    </lineage>
</organism>
<dbReference type="Gene3D" id="3.30.930.10">
    <property type="entry name" value="Bira Bifunctional Protein, Domain 2"/>
    <property type="match status" value="1"/>
</dbReference>
<reference evidence="3" key="2">
    <citation type="submission" date="2021-09" db="EMBL/GenBank/DDBJ databases">
        <authorList>
            <person name="Gilroy R."/>
        </authorList>
    </citation>
    <scope>NUCLEOTIDE SEQUENCE</scope>
    <source>
        <strain evidence="3">4100</strain>
    </source>
</reference>
<dbReference type="PROSITE" id="PS51733">
    <property type="entry name" value="BPL_LPL_CATALYTIC"/>
    <property type="match status" value="1"/>
</dbReference>
<comment type="caution">
    <text evidence="3">The sequence shown here is derived from an EMBL/GenBank/DDBJ whole genome shotgun (WGS) entry which is preliminary data.</text>
</comment>
<gene>
    <name evidence="3" type="ORF">K8V47_00870</name>
</gene>
<dbReference type="PANTHER" id="PTHR12835">
    <property type="entry name" value="BIOTIN PROTEIN LIGASE"/>
    <property type="match status" value="1"/>
</dbReference>
<dbReference type="GO" id="GO:0005737">
    <property type="term" value="C:cytoplasm"/>
    <property type="evidence" value="ECO:0007669"/>
    <property type="project" value="TreeGrafter"/>
</dbReference>
<sequence length="256" mass="28164">MIHQFAHIHLQSVGSTNTEMKARAADLPDYAVISAAEQTAGRGQRGNSWEAAPGENVTMSMLLRPKHIKASEQFYISQIVALAVASVLRGLLRRAGADVAGHVAVKWPNDIYVGDRKICGILIENTLSGRNILHSVAGIGLNVNQRVFVSDAPNPVSLYQLTRTVWDVDEVMNLIVGEIMVLMELYDREDADMDGLRSGYADLLWRRSGLYPYVDNVRHEEIMASVQSVAPDGMLTLRLADGSTRTYAFKEVAAIL</sequence>
<dbReference type="EC" id="6.3.4.15" evidence="3"/>
<dbReference type="Pfam" id="PF03099">
    <property type="entry name" value="BPL_LplA_LipB"/>
    <property type="match status" value="1"/>
</dbReference>
<name>A0A921JH22_9BACT</name>
<reference evidence="3" key="1">
    <citation type="journal article" date="2021" name="PeerJ">
        <title>Extensive microbial diversity within the chicken gut microbiome revealed by metagenomics and culture.</title>
        <authorList>
            <person name="Gilroy R."/>
            <person name="Ravi A."/>
            <person name="Getino M."/>
            <person name="Pursley I."/>
            <person name="Horton D.L."/>
            <person name="Alikhan N.F."/>
            <person name="Baker D."/>
            <person name="Gharbi K."/>
            <person name="Hall N."/>
            <person name="Watson M."/>
            <person name="Adriaenssens E.M."/>
            <person name="Foster-Nyarko E."/>
            <person name="Jarju S."/>
            <person name="Secka A."/>
            <person name="Antonio M."/>
            <person name="Oren A."/>
            <person name="Chaudhuri R.R."/>
            <person name="La Ragione R."/>
            <person name="Hildebrand F."/>
            <person name="Pallen M.J."/>
        </authorList>
    </citation>
    <scope>NUCLEOTIDE SEQUENCE</scope>
    <source>
        <strain evidence="3">4100</strain>
    </source>
</reference>
<evidence type="ECO:0000256" key="1">
    <source>
        <dbReference type="ARBA" id="ARBA00022598"/>
    </source>
</evidence>
<dbReference type="AlphaFoldDB" id="A0A921JH22"/>
<accession>A0A921JH22</accession>
<evidence type="ECO:0000259" key="2">
    <source>
        <dbReference type="PROSITE" id="PS51733"/>
    </source>
</evidence>
<dbReference type="EMBL" id="DYXT01000007">
    <property type="protein sequence ID" value="HJE38305.1"/>
    <property type="molecule type" value="Genomic_DNA"/>
</dbReference>